<dbReference type="Proteomes" id="UP001152320">
    <property type="component" value="Chromosome 19"/>
</dbReference>
<evidence type="ECO:0000313" key="1">
    <source>
        <dbReference type="EMBL" id="KAJ8023754.1"/>
    </source>
</evidence>
<dbReference type="EMBL" id="JAIZAY010000019">
    <property type="protein sequence ID" value="KAJ8023754.1"/>
    <property type="molecule type" value="Genomic_DNA"/>
</dbReference>
<keyword evidence="2" id="KW-1185">Reference proteome</keyword>
<accession>A0A9Q0YJX6</accession>
<name>A0A9Q0YJX6_HOLLE</name>
<organism evidence="1 2">
    <name type="scientific">Holothuria leucospilota</name>
    <name type="common">Black long sea cucumber</name>
    <name type="synonym">Mertensiothuria leucospilota</name>
    <dbReference type="NCBI Taxonomy" id="206669"/>
    <lineage>
        <taxon>Eukaryota</taxon>
        <taxon>Metazoa</taxon>
        <taxon>Echinodermata</taxon>
        <taxon>Eleutherozoa</taxon>
        <taxon>Echinozoa</taxon>
        <taxon>Holothuroidea</taxon>
        <taxon>Aspidochirotacea</taxon>
        <taxon>Aspidochirotida</taxon>
        <taxon>Holothuriidae</taxon>
        <taxon>Holothuria</taxon>
    </lineage>
</organism>
<reference evidence="1" key="1">
    <citation type="submission" date="2021-10" db="EMBL/GenBank/DDBJ databases">
        <title>Tropical sea cucumber genome reveals ecological adaptation and Cuvierian tubules defense mechanism.</title>
        <authorList>
            <person name="Chen T."/>
        </authorList>
    </citation>
    <scope>NUCLEOTIDE SEQUENCE</scope>
    <source>
        <strain evidence="1">Nanhai2018</strain>
        <tissue evidence="1">Muscle</tissue>
    </source>
</reference>
<gene>
    <name evidence="1" type="ORF">HOLleu_36286</name>
</gene>
<proteinExistence type="predicted"/>
<sequence>MFYSSSTLSSTDLSATLMKYYCIMDTLENHLLGKFPICWRPFLRVLRSQRSDVKILEHFLPRRLNLQTANDNKDHIDCHLTGLVMAAELDMTRNLS</sequence>
<evidence type="ECO:0000313" key="2">
    <source>
        <dbReference type="Proteomes" id="UP001152320"/>
    </source>
</evidence>
<protein>
    <submittedName>
        <fullName evidence="1">Uncharacterized protein</fullName>
    </submittedName>
</protein>
<dbReference type="AlphaFoldDB" id="A0A9Q0YJX6"/>
<comment type="caution">
    <text evidence="1">The sequence shown here is derived from an EMBL/GenBank/DDBJ whole genome shotgun (WGS) entry which is preliminary data.</text>
</comment>